<dbReference type="AlphaFoldDB" id="A0A915HLS3"/>
<accession>A0A915HLS3</accession>
<dbReference type="Proteomes" id="UP000887565">
    <property type="component" value="Unplaced"/>
</dbReference>
<proteinExistence type="predicted"/>
<protein>
    <submittedName>
        <fullName evidence="2">Uncharacterized protein</fullName>
    </submittedName>
</protein>
<dbReference type="WBParaSite" id="nRc.2.0.1.t02430-RA">
    <property type="protein sequence ID" value="nRc.2.0.1.t02430-RA"/>
    <property type="gene ID" value="nRc.2.0.1.g02430"/>
</dbReference>
<keyword evidence="1" id="KW-1185">Reference proteome</keyword>
<reference evidence="2" key="1">
    <citation type="submission" date="2022-11" db="UniProtKB">
        <authorList>
            <consortium name="WormBaseParasite"/>
        </authorList>
    </citation>
    <scope>IDENTIFICATION</scope>
</reference>
<sequence>MLQRDTTLIIFSKNARDQNDRTTNTEWAGCNQQDAHHNPYVFAHKTYKKLAIIFGFSMGKNPWLRPLISAARFCLEKLWLLNKCMDKRGKNKKIHIGMNE</sequence>
<organism evidence="1 2">
    <name type="scientific">Romanomermis culicivorax</name>
    <name type="common">Nematode worm</name>
    <dbReference type="NCBI Taxonomy" id="13658"/>
    <lineage>
        <taxon>Eukaryota</taxon>
        <taxon>Metazoa</taxon>
        <taxon>Ecdysozoa</taxon>
        <taxon>Nematoda</taxon>
        <taxon>Enoplea</taxon>
        <taxon>Dorylaimia</taxon>
        <taxon>Mermithida</taxon>
        <taxon>Mermithoidea</taxon>
        <taxon>Mermithidae</taxon>
        <taxon>Romanomermis</taxon>
    </lineage>
</organism>
<evidence type="ECO:0000313" key="2">
    <source>
        <dbReference type="WBParaSite" id="nRc.2.0.1.t02430-RA"/>
    </source>
</evidence>
<evidence type="ECO:0000313" key="1">
    <source>
        <dbReference type="Proteomes" id="UP000887565"/>
    </source>
</evidence>
<name>A0A915HLS3_ROMCU</name>